<dbReference type="InterPro" id="IPR016166">
    <property type="entry name" value="FAD-bd_PCMH"/>
</dbReference>
<dbReference type="InterPro" id="IPR012675">
    <property type="entry name" value="Beta-grasp_dom_sf"/>
</dbReference>
<dbReference type="SUPFAM" id="SSF54292">
    <property type="entry name" value="2Fe-2S ferredoxin-like"/>
    <property type="match status" value="1"/>
</dbReference>
<dbReference type="InterPro" id="IPR005107">
    <property type="entry name" value="CO_DH_flav_C"/>
</dbReference>
<evidence type="ECO:0000313" key="9">
    <source>
        <dbReference type="Proteomes" id="UP000244162"/>
    </source>
</evidence>
<dbReference type="SUPFAM" id="SSF56176">
    <property type="entry name" value="FAD-binding/transporter-associated domain-like"/>
    <property type="match status" value="1"/>
</dbReference>
<dbReference type="Gene3D" id="3.30.465.10">
    <property type="match status" value="1"/>
</dbReference>
<evidence type="ECO:0000256" key="2">
    <source>
        <dbReference type="ARBA" id="ARBA00022723"/>
    </source>
</evidence>
<dbReference type="InterPro" id="IPR016208">
    <property type="entry name" value="Ald_Oxase/xanthine_DH-like"/>
</dbReference>
<proteinExistence type="predicted"/>
<protein>
    <submittedName>
        <fullName evidence="8">Xanthine dehydrogenase small subunit</fullName>
    </submittedName>
</protein>
<dbReference type="Proteomes" id="UP000244162">
    <property type="component" value="Unassembled WGS sequence"/>
</dbReference>
<dbReference type="InterPro" id="IPR014307">
    <property type="entry name" value="Xanthine_DH_ssu"/>
</dbReference>
<keyword evidence="9" id="KW-1185">Reference proteome</keyword>
<evidence type="ECO:0000256" key="4">
    <source>
        <dbReference type="ARBA" id="ARBA00023002"/>
    </source>
</evidence>
<dbReference type="Gene3D" id="3.10.20.30">
    <property type="match status" value="1"/>
</dbReference>
<evidence type="ECO:0000256" key="3">
    <source>
        <dbReference type="ARBA" id="ARBA00022827"/>
    </source>
</evidence>
<dbReference type="InterPro" id="IPR036318">
    <property type="entry name" value="FAD-bd_PCMH-like_sf"/>
</dbReference>
<dbReference type="Gene3D" id="1.10.150.120">
    <property type="entry name" value="[2Fe-2S]-binding domain"/>
    <property type="match status" value="1"/>
</dbReference>
<dbReference type="PANTHER" id="PTHR45444:SF3">
    <property type="entry name" value="XANTHINE DEHYDROGENASE"/>
    <property type="match status" value="1"/>
</dbReference>
<evidence type="ECO:0000313" key="8">
    <source>
        <dbReference type="EMBL" id="PTQ11527.1"/>
    </source>
</evidence>
<dbReference type="InterPro" id="IPR002888">
    <property type="entry name" value="2Fe-2S-bd"/>
</dbReference>
<dbReference type="InterPro" id="IPR036683">
    <property type="entry name" value="CO_DH_flav_C_dom_sf"/>
</dbReference>
<dbReference type="GO" id="GO:0005506">
    <property type="term" value="F:iron ion binding"/>
    <property type="evidence" value="ECO:0007669"/>
    <property type="project" value="InterPro"/>
</dbReference>
<dbReference type="GO" id="GO:0071949">
    <property type="term" value="F:FAD binding"/>
    <property type="evidence" value="ECO:0007669"/>
    <property type="project" value="InterPro"/>
</dbReference>
<dbReference type="InterPro" id="IPR036884">
    <property type="entry name" value="2Fe-2S-bd_dom_sf"/>
</dbReference>
<feature type="domain" description="FAD-binding PCMH-type" evidence="7">
    <location>
        <begin position="189"/>
        <end position="362"/>
    </location>
</feature>
<dbReference type="PANTHER" id="PTHR45444">
    <property type="entry name" value="XANTHINE DEHYDROGENASE"/>
    <property type="match status" value="1"/>
</dbReference>
<dbReference type="SMART" id="SM01092">
    <property type="entry name" value="CO_deh_flav_C"/>
    <property type="match status" value="1"/>
</dbReference>
<accession>A0A2T5FYB5</accession>
<dbReference type="InterPro" id="IPR012175">
    <property type="entry name" value="Xanth_DH_ssu_bac"/>
</dbReference>
<organism evidence="8 9">
    <name type="scientific">Sphingomonas oleivorans</name>
    <dbReference type="NCBI Taxonomy" id="1735121"/>
    <lineage>
        <taxon>Bacteria</taxon>
        <taxon>Pseudomonadati</taxon>
        <taxon>Pseudomonadota</taxon>
        <taxon>Alphaproteobacteria</taxon>
        <taxon>Sphingomonadales</taxon>
        <taxon>Sphingomonadaceae</taxon>
        <taxon>Sphingomonas</taxon>
    </lineage>
</organism>
<dbReference type="RefSeq" id="WP_107967521.1">
    <property type="nucleotide sequence ID" value="NZ_NWBU01000007.1"/>
</dbReference>
<dbReference type="Gene3D" id="3.30.390.50">
    <property type="entry name" value="CO dehydrogenase flavoprotein, C-terminal domain"/>
    <property type="match status" value="1"/>
</dbReference>
<dbReference type="InterPro" id="IPR002346">
    <property type="entry name" value="Mopterin_DH_FAD-bd"/>
</dbReference>
<evidence type="ECO:0000259" key="6">
    <source>
        <dbReference type="PROSITE" id="PS51085"/>
    </source>
</evidence>
<dbReference type="Pfam" id="PF01799">
    <property type="entry name" value="Fer2_2"/>
    <property type="match status" value="1"/>
</dbReference>
<keyword evidence="2" id="KW-0479">Metal-binding</keyword>
<keyword evidence="1" id="KW-0285">Flavoprotein</keyword>
<reference evidence="8 9" key="1">
    <citation type="submission" date="2017-09" db="EMBL/GenBank/DDBJ databases">
        <title>Sphingomonas panjinensis sp.nov., isolated from oil-contaminated soil.</title>
        <authorList>
            <person name="Wang L."/>
            <person name="Chen L."/>
        </authorList>
    </citation>
    <scope>NUCLEOTIDE SEQUENCE [LARGE SCALE GENOMIC DNA]</scope>
    <source>
        <strain evidence="8 9">FW-11</strain>
    </source>
</reference>
<dbReference type="OrthoDB" id="9792018at2"/>
<dbReference type="InterPro" id="IPR016167">
    <property type="entry name" value="FAD-bd_PCMH_sub1"/>
</dbReference>
<dbReference type="PIRSF" id="PIRSF036557">
    <property type="entry name" value="XdhA_RC"/>
    <property type="match status" value="1"/>
</dbReference>
<dbReference type="InterPro" id="IPR006058">
    <property type="entry name" value="2Fe2S_fd_BS"/>
</dbReference>
<keyword evidence="5" id="KW-0408">Iron</keyword>
<evidence type="ECO:0000256" key="5">
    <source>
        <dbReference type="ARBA" id="ARBA00023004"/>
    </source>
</evidence>
<keyword evidence="4" id="KW-0560">Oxidoreductase</keyword>
<gene>
    <name evidence="8" type="primary">xdhA</name>
    <name evidence="8" type="ORF">CLG96_08820</name>
</gene>
<sequence>MGDSIRFLLDGEVQTLRDVDPTATVLDLLRYRLGRTGTKEGCAEGDCGACTVLLGELDGDRVAWRAVNACILFVPMLDGRALMTVESLSRGGTLHPVQRAMVEKHGSQCGFCTPGIIMSLYARTVGAAGTAVPAKDLLAGNLCRCTGYGPILAVAEEAEVAPSEEDAIVSALRSLDRDRPLELSWRDPLADSDRRWFAPRTSDELAQILLDHPDARIVAGATDVGLWVTKQHRVLPDIIWLGDVADLKIIEEEEGHVRLGANVRYSEAHAALTRLHPDLGELIRRIGAVQVRNSGTIGGNIANGSPIGDTPPALIALGATLTLRRGAERRQIPLEDYFIAYGKQDRVPGEFVESVTVPRPAPGTLIRIVKLSKRFDSDISAVCGAFALTIEAGRIVSARIAFGGMAGTPARAHNAEAALAGQPWSETTIEAAAAALAQDYTPLTDVRGSADYRLTAAANLLRRLWIEQQAPESLLALEPIHG</sequence>
<dbReference type="SUPFAM" id="SSF47741">
    <property type="entry name" value="CO dehydrogenase ISP C-domain like"/>
    <property type="match status" value="1"/>
</dbReference>
<dbReference type="PROSITE" id="PS51387">
    <property type="entry name" value="FAD_PCMH"/>
    <property type="match status" value="1"/>
</dbReference>
<dbReference type="InterPro" id="IPR016169">
    <property type="entry name" value="FAD-bd_PCMH_sub2"/>
</dbReference>
<dbReference type="GO" id="GO:0004854">
    <property type="term" value="F:xanthine dehydrogenase activity"/>
    <property type="evidence" value="ECO:0007669"/>
    <property type="project" value="InterPro"/>
</dbReference>
<dbReference type="InterPro" id="IPR036010">
    <property type="entry name" value="2Fe-2S_ferredoxin-like_sf"/>
</dbReference>
<dbReference type="NCBIfam" id="TIGR02963">
    <property type="entry name" value="xanthine_xdhA"/>
    <property type="match status" value="1"/>
</dbReference>
<dbReference type="Pfam" id="PF03450">
    <property type="entry name" value="CO_deh_flav_C"/>
    <property type="match status" value="1"/>
</dbReference>
<evidence type="ECO:0000259" key="7">
    <source>
        <dbReference type="PROSITE" id="PS51387"/>
    </source>
</evidence>
<dbReference type="Gene3D" id="3.30.43.10">
    <property type="entry name" value="Uridine Diphospho-n-acetylenolpyruvylglucosamine Reductase, domain 2"/>
    <property type="match status" value="1"/>
</dbReference>
<dbReference type="Pfam" id="PF00111">
    <property type="entry name" value="Fer2"/>
    <property type="match status" value="1"/>
</dbReference>
<dbReference type="Pfam" id="PF00941">
    <property type="entry name" value="FAD_binding_5"/>
    <property type="match status" value="1"/>
</dbReference>
<dbReference type="CDD" id="cd00207">
    <property type="entry name" value="fer2"/>
    <property type="match status" value="1"/>
</dbReference>
<comment type="caution">
    <text evidence="8">The sequence shown here is derived from an EMBL/GenBank/DDBJ whole genome shotgun (WGS) entry which is preliminary data.</text>
</comment>
<dbReference type="GO" id="GO:0051537">
    <property type="term" value="F:2 iron, 2 sulfur cluster binding"/>
    <property type="evidence" value="ECO:0007669"/>
    <property type="project" value="InterPro"/>
</dbReference>
<dbReference type="InterPro" id="IPR001041">
    <property type="entry name" value="2Fe-2S_ferredoxin-type"/>
</dbReference>
<dbReference type="SUPFAM" id="SSF55447">
    <property type="entry name" value="CO dehydrogenase flavoprotein C-terminal domain-like"/>
    <property type="match status" value="1"/>
</dbReference>
<dbReference type="AlphaFoldDB" id="A0A2T5FYB5"/>
<keyword evidence="3" id="KW-0274">FAD</keyword>
<name>A0A2T5FYB5_9SPHN</name>
<dbReference type="PROSITE" id="PS00197">
    <property type="entry name" value="2FE2S_FER_1"/>
    <property type="match status" value="1"/>
</dbReference>
<dbReference type="PROSITE" id="PS51085">
    <property type="entry name" value="2FE2S_FER_2"/>
    <property type="match status" value="1"/>
</dbReference>
<dbReference type="EMBL" id="NWBU01000007">
    <property type="protein sequence ID" value="PTQ11527.1"/>
    <property type="molecule type" value="Genomic_DNA"/>
</dbReference>
<evidence type="ECO:0000256" key="1">
    <source>
        <dbReference type="ARBA" id="ARBA00022630"/>
    </source>
</evidence>
<feature type="domain" description="2Fe-2S ferredoxin-type" evidence="6">
    <location>
        <begin position="3"/>
        <end position="88"/>
    </location>
</feature>